<feature type="domain" description="Amine oxidase" evidence="1">
    <location>
        <begin position="118"/>
        <end position="334"/>
    </location>
</feature>
<reference evidence="2 3" key="1">
    <citation type="submission" date="2018-03" db="EMBL/GenBank/DDBJ databases">
        <title>Marinobacter brunus sp. nov., a marine bacterium of Gamma-proteobacteria isolated from the surface seawater of the South China Sea.</title>
        <authorList>
            <person name="Cheng H."/>
            <person name="Wu Y.-H."/>
            <person name="Xamxidin M."/>
            <person name="Xu X.-W."/>
        </authorList>
    </citation>
    <scope>NUCLEOTIDE SEQUENCE [LARGE SCALE GENOMIC DNA]</scope>
    <source>
        <strain evidence="2 3">NH169-3</strain>
    </source>
</reference>
<dbReference type="AlphaFoldDB" id="A0A2T1KQ16"/>
<dbReference type="Pfam" id="PF13450">
    <property type="entry name" value="NAD_binding_8"/>
    <property type="match status" value="1"/>
</dbReference>
<dbReference type="OrthoDB" id="5792777at2"/>
<proteinExistence type="predicted"/>
<dbReference type="Gene3D" id="3.50.50.60">
    <property type="entry name" value="FAD/NAD(P)-binding domain"/>
    <property type="match status" value="1"/>
</dbReference>
<dbReference type="RefSeq" id="WP_106761380.1">
    <property type="nucleotide sequence ID" value="NZ_PXNP01000015.1"/>
</dbReference>
<dbReference type="Pfam" id="PF01593">
    <property type="entry name" value="Amino_oxidase"/>
    <property type="match status" value="1"/>
</dbReference>
<dbReference type="SUPFAM" id="SSF51905">
    <property type="entry name" value="FAD/NAD(P)-binding domain"/>
    <property type="match status" value="1"/>
</dbReference>
<sequence length="338" mass="37021">MQEVTSDNTSIRRVAVIGSGLAGLTAAILLGESGHSVRVFEKSRGPGGRLAAKRVTDGSADIGAQYFTARHPGFLAFLSEKAGDTTFAPWGARLGFQSNAEGWQPFPEEPRYVGTPRMTAVTRALSAHVELEANVRIHRLQRDGERWRLEDTEGNVYRDFDRVVITAPPAQASELLHNSGMAQLAERLVPHVEGILPCWAVAAHFPSAVDFAYQGARPHSDTLFWLANNSSKPGRDGKGQWWVLHATPEWTNNHLETPVDQVSDALVAEFQALTGHQVEPIESVTHRWLYARSEATDCPGYLYDDSTGVGLAGDWLAGGRVEGAWDSARQLVECIDRD</sequence>
<accession>A0A2T1KQ16</accession>
<organism evidence="2 3">
    <name type="scientific">Marinobacter fuscus</name>
    <dbReference type="NCBI Taxonomy" id="2109942"/>
    <lineage>
        <taxon>Bacteria</taxon>
        <taxon>Pseudomonadati</taxon>
        <taxon>Pseudomonadota</taxon>
        <taxon>Gammaproteobacteria</taxon>
        <taxon>Pseudomonadales</taxon>
        <taxon>Marinobacteraceae</taxon>
        <taxon>Marinobacter</taxon>
    </lineage>
</organism>
<evidence type="ECO:0000259" key="1">
    <source>
        <dbReference type="Pfam" id="PF01593"/>
    </source>
</evidence>
<comment type="caution">
    <text evidence="2">The sequence shown here is derived from an EMBL/GenBank/DDBJ whole genome shotgun (WGS) entry which is preliminary data.</text>
</comment>
<dbReference type="GO" id="GO:0016491">
    <property type="term" value="F:oxidoreductase activity"/>
    <property type="evidence" value="ECO:0007669"/>
    <property type="project" value="InterPro"/>
</dbReference>
<dbReference type="Proteomes" id="UP000239866">
    <property type="component" value="Unassembled WGS sequence"/>
</dbReference>
<dbReference type="EMBL" id="PXNP01000015">
    <property type="protein sequence ID" value="PSF12227.1"/>
    <property type="molecule type" value="Genomic_DNA"/>
</dbReference>
<dbReference type="Gene3D" id="3.90.660.10">
    <property type="match status" value="1"/>
</dbReference>
<protein>
    <submittedName>
        <fullName evidence="2">FAD-dependent oxidoreductase</fullName>
    </submittedName>
</protein>
<evidence type="ECO:0000313" key="2">
    <source>
        <dbReference type="EMBL" id="PSF12227.1"/>
    </source>
</evidence>
<dbReference type="InterPro" id="IPR036188">
    <property type="entry name" value="FAD/NAD-bd_sf"/>
</dbReference>
<evidence type="ECO:0000313" key="3">
    <source>
        <dbReference type="Proteomes" id="UP000239866"/>
    </source>
</evidence>
<gene>
    <name evidence="2" type="ORF">C7H09_04240</name>
</gene>
<keyword evidence="3" id="KW-1185">Reference proteome</keyword>
<dbReference type="PANTHER" id="PTHR16128:SF5">
    <property type="entry name" value="FAD_NAD(P)-BINDING OXIDOREDUCTASE FAMILY PROTEIN"/>
    <property type="match status" value="1"/>
</dbReference>
<dbReference type="InterPro" id="IPR002937">
    <property type="entry name" value="Amino_oxidase"/>
</dbReference>
<dbReference type="PRINTS" id="PR00419">
    <property type="entry name" value="ADXRDTASE"/>
</dbReference>
<name>A0A2T1KQ16_9GAMM</name>
<dbReference type="PANTHER" id="PTHR16128">
    <property type="entry name" value="FAD/NAD(P)-BINDING OXIDOREDUCTASE FAMILY PROTEIN"/>
    <property type="match status" value="1"/>
</dbReference>